<dbReference type="AlphaFoldDB" id="A0A060Y5W5"/>
<dbReference type="PROSITE" id="PS51225">
    <property type="entry name" value="MARVEL"/>
    <property type="match status" value="1"/>
</dbReference>
<dbReference type="PANTHER" id="PTHR34609">
    <property type="entry name" value="GEO08273P1-RELATED"/>
    <property type="match status" value="1"/>
</dbReference>
<dbReference type="PANTHER" id="PTHR34609:SF17">
    <property type="entry name" value="GEO08273P1-RELATED"/>
    <property type="match status" value="1"/>
</dbReference>
<feature type="transmembrane region" description="Helical" evidence="7">
    <location>
        <begin position="316"/>
        <end position="336"/>
    </location>
</feature>
<dbReference type="EMBL" id="FR907789">
    <property type="protein sequence ID" value="CDQ87293.1"/>
    <property type="molecule type" value="Genomic_DNA"/>
</dbReference>
<dbReference type="InterPro" id="IPR053077">
    <property type="entry name" value="MARVEL_domain_protein_3"/>
</dbReference>
<evidence type="ECO:0000256" key="4">
    <source>
        <dbReference type="ARBA" id="ARBA00023136"/>
    </source>
</evidence>
<proteinExistence type="predicted"/>
<sequence>MLGDQVDKKWPRDQTMPERSRYQERDEYDKSRERDLTHDRGSSSHEERDRERKRERDRRKRDQMDERYRDEKDSGADRRVREKDYSDRQRDTTPHSHKDAPPDHRGSSQQGQQREYTEASTSPSVGEYYEPQHRQALYNLRYALTARGKSCLCQIMEVFVNLLIVICSGVSYSNSGGYRDLASLGGIYQYYYGGAQAFTGADADRVKELDKLFHQLKLPPYIFSMACGGALMVYACIILAFGVLRVPYRWPPVLLGEALVNLLIGLGYIPALAFYFIKLQETYDNPICTEREALYKSKGHQGFACALNGADIAGGLFGVLGVIVFIFGMVLAIRAFRAVREMKRLRAMEDVNL</sequence>
<accession>A0A060Y5W5</accession>
<dbReference type="Proteomes" id="UP000193380">
    <property type="component" value="Unassembled WGS sequence"/>
</dbReference>
<evidence type="ECO:0000256" key="7">
    <source>
        <dbReference type="SAM" id="Phobius"/>
    </source>
</evidence>
<feature type="transmembrane region" description="Helical" evidence="7">
    <location>
        <begin position="221"/>
        <end position="246"/>
    </location>
</feature>
<reference evidence="9" key="1">
    <citation type="journal article" date="2014" name="Nat. Commun.">
        <title>The rainbow trout genome provides novel insights into evolution after whole-genome duplication in vertebrates.</title>
        <authorList>
            <person name="Berthelot C."/>
            <person name="Brunet F."/>
            <person name="Chalopin D."/>
            <person name="Juanchich A."/>
            <person name="Bernard M."/>
            <person name="Noel B."/>
            <person name="Bento P."/>
            <person name="Da Silva C."/>
            <person name="Labadie K."/>
            <person name="Alberti A."/>
            <person name="Aury J.M."/>
            <person name="Louis A."/>
            <person name="Dehais P."/>
            <person name="Bardou P."/>
            <person name="Montfort J."/>
            <person name="Klopp C."/>
            <person name="Cabau C."/>
            <person name="Gaspin C."/>
            <person name="Thorgaard G.H."/>
            <person name="Boussaha M."/>
            <person name="Quillet E."/>
            <person name="Guyomard R."/>
            <person name="Galiana D."/>
            <person name="Bobe J."/>
            <person name="Volff J.N."/>
            <person name="Genet C."/>
            <person name="Wincker P."/>
            <person name="Jaillon O."/>
            <person name="Roest Crollius H."/>
            <person name="Guiguen Y."/>
        </authorList>
    </citation>
    <scope>NUCLEOTIDE SEQUENCE [LARGE SCALE GENOMIC DNA]</scope>
</reference>
<organism evidence="9 10">
    <name type="scientific">Oncorhynchus mykiss</name>
    <name type="common">Rainbow trout</name>
    <name type="synonym">Salmo gairdneri</name>
    <dbReference type="NCBI Taxonomy" id="8022"/>
    <lineage>
        <taxon>Eukaryota</taxon>
        <taxon>Metazoa</taxon>
        <taxon>Chordata</taxon>
        <taxon>Craniata</taxon>
        <taxon>Vertebrata</taxon>
        <taxon>Euteleostomi</taxon>
        <taxon>Actinopterygii</taxon>
        <taxon>Neopterygii</taxon>
        <taxon>Teleostei</taxon>
        <taxon>Protacanthopterygii</taxon>
        <taxon>Salmoniformes</taxon>
        <taxon>Salmonidae</taxon>
        <taxon>Salmoninae</taxon>
        <taxon>Oncorhynchus</taxon>
    </lineage>
</organism>
<evidence type="ECO:0000256" key="5">
    <source>
        <dbReference type="PROSITE-ProRule" id="PRU00581"/>
    </source>
</evidence>
<feature type="transmembrane region" description="Helical" evidence="7">
    <location>
        <begin position="258"/>
        <end position="277"/>
    </location>
</feature>
<feature type="region of interest" description="Disordered" evidence="6">
    <location>
        <begin position="1"/>
        <end position="128"/>
    </location>
</feature>
<reference evidence="9" key="2">
    <citation type="submission" date="2014-03" db="EMBL/GenBank/DDBJ databases">
        <authorList>
            <person name="Genoscope - CEA"/>
        </authorList>
    </citation>
    <scope>NUCLEOTIDE SEQUENCE</scope>
</reference>
<feature type="compositionally biased region" description="Polar residues" evidence="6">
    <location>
        <begin position="107"/>
        <end position="124"/>
    </location>
</feature>
<evidence type="ECO:0000313" key="10">
    <source>
        <dbReference type="Proteomes" id="UP000193380"/>
    </source>
</evidence>
<dbReference type="PaxDb" id="8022-A0A060Y5W5"/>
<keyword evidence="3 7" id="KW-1133">Transmembrane helix</keyword>
<comment type="subcellular location">
    <subcellularLocation>
        <location evidence="1">Membrane</location>
        <topology evidence="1">Multi-pass membrane protein</topology>
    </subcellularLocation>
</comment>
<evidence type="ECO:0000259" key="8">
    <source>
        <dbReference type="PROSITE" id="PS51225"/>
    </source>
</evidence>
<feature type="transmembrane region" description="Helical" evidence="7">
    <location>
        <begin position="151"/>
        <end position="172"/>
    </location>
</feature>
<feature type="domain" description="MARVEL" evidence="8">
    <location>
        <begin position="145"/>
        <end position="337"/>
    </location>
</feature>
<gene>
    <name evidence="9" type="ORF">GSONMT00040557001</name>
</gene>
<evidence type="ECO:0000313" key="9">
    <source>
        <dbReference type="EMBL" id="CDQ87293.1"/>
    </source>
</evidence>
<feature type="compositionally biased region" description="Basic and acidic residues" evidence="6">
    <location>
        <begin position="1"/>
        <end position="106"/>
    </location>
</feature>
<protein>
    <recommendedName>
        <fullName evidence="8">MARVEL domain-containing protein</fullName>
    </recommendedName>
</protein>
<dbReference type="InterPro" id="IPR008253">
    <property type="entry name" value="Marvel"/>
</dbReference>
<name>A0A060Y5W5_ONCMY</name>
<evidence type="ECO:0000256" key="6">
    <source>
        <dbReference type="SAM" id="MobiDB-lite"/>
    </source>
</evidence>
<evidence type="ECO:0000256" key="3">
    <source>
        <dbReference type="ARBA" id="ARBA00022989"/>
    </source>
</evidence>
<evidence type="ECO:0000256" key="1">
    <source>
        <dbReference type="ARBA" id="ARBA00004141"/>
    </source>
</evidence>
<dbReference type="STRING" id="8022.A0A060Y5W5"/>
<evidence type="ECO:0000256" key="2">
    <source>
        <dbReference type="ARBA" id="ARBA00022692"/>
    </source>
</evidence>
<keyword evidence="2 5" id="KW-0812">Transmembrane</keyword>
<keyword evidence="4 5" id="KW-0472">Membrane</keyword>
<dbReference type="GO" id="GO:0016020">
    <property type="term" value="C:membrane"/>
    <property type="evidence" value="ECO:0007669"/>
    <property type="project" value="UniProtKB-SubCell"/>
</dbReference>